<feature type="domain" description="ParB-like N-terminal" evidence="3">
    <location>
        <begin position="52"/>
        <end position="139"/>
    </location>
</feature>
<evidence type="ECO:0000313" key="4">
    <source>
        <dbReference type="EMBL" id="ESU75900.1"/>
    </source>
</evidence>
<proteinExistence type="inferred from homology"/>
<comment type="similarity">
    <text evidence="1">Belongs to the ParB family.</text>
</comment>
<gene>
    <name evidence="5" type="ORF">WRSd3_00117</name>
    <name evidence="4" type="ORF">WRSd3_p00052</name>
</gene>
<protein>
    <submittedName>
        <fullName evidence="4">DNA-binding protein parB</fullName>
    </submittedName>
</protein>
<keyword evidence="2 4" id="KW-0238">DNA-binding</keyword>
<dbReference type="Proteomes" id="UP000017944">
    <property type="component" value="Unassembled WGS sequence"/>
</dbReference>
<dbReference type="AlphaFoldDB" id="A0A090N923"/>
<reference evidence="4 6" key="1">
    <citation type="submission" date="2013-10" db="EMBL/GenBank/DDBJ databases">
        <title>Draft genomes and the virulence plasmids of Sd1617 vaccine constructs: WRSd3 and WRSd5.</title>
        <authorList>
            <person name="Aksomboon Vongsawan A."/>
            <person name="Venkatesan M.M."/>
            <person name="Vaisvil B."/>
            <person name="Emel G."/>
            <person name="Kepatral V."/>
            <person name="Sethabutr O."/>
            <person name="Serichantalergs O."/>
            <person name="Mason C."/>
        </authorList>
    </citation>
    <scope>NUCLEOTIDE SEQUENCE [LARGE SCALE GENOMIC DNA]</scope>
    <source>
        <strain evidence="4 6">WRSd3</strain>
        <plasmid evidence="4">unnamed</plasmid>
    </source>
</reference>
<dbReference type="Gene3D" id="1.10.10.2830">
    <property type="match status" value="1"/>
</dbReference>
<dbReference type="SUPFAM" id="SSF109709">
    <property type="entry name" value="KorB DNA-binding domain-like"/>
    <property type="match status" value="1"/>
</dbReference>
<evidence type="ECO:0000313" key="5">
    <source>
        <dbReference type="EMBL" id="ESU82404.1"/>
    </source>
</evidence>
<dbReference type="RefSeq" id="WP_000431558.1">
    <property type="nucleotide sequence ID" value="NZ_AXUT01000010.1"/>
</dbReference>
<dbReference type="EMBL" id="AXUT01000010">
    <property type="protein sequence ID" value="ESU82404.1"/>
    <property type="molecule type" value="Genomic_DNA"/>
</dbReference>
<dbReference type="PANTHER" id="PTHR38973">
    <property type="entry name" value="PLASMID PARTITIONING CONTROL PROTEIN-RELATED"/>
    <property type="match status" value="1"/>
</dbReference>
<dbReference type="NCBIfam" id="TIGR00180">
    <property type="entry name" value="parB_part"/>
    <property type="match status" value="1"/>
</dbReference>
<dbReference type="InterPro" id="IPR014884">
    <property type="entry name" value="ParB_fam_C"/>
</dbReference>
<geneLocation type="plasmid" evidence="4">
    <name>unnamed</name>
</geneLocation>
<dbReference type="PATRIC" id="fig|1401327.3.peg.110"/>
<dbReference type="GO" id="GO:0003677">
    <property type="term" value="F:DNA binding"/>
    <property type="evidence" value="ECO:0007669"/>
    <property type="project" value="UniProtKB-KW"/>
</dbReference>
<evidence type="ECO:0000259" key="3">
    <source>
        <dbReference type="SMART" id="SM00470"/>
    </source>
</evidence>
<organism evidence="4 6">
    <name type="scientific">Shigella dysenteriae WRSd3</name>
    <dbReference type="NCBI Taxonomy" id="1401327"/>
    <lineage>
        <taxon>Bacteria</taxon>
        <taxon>Pseudomonadati</taxon>
        <taxon>Pseudomonadota</taxon>
        <taxon>Gammaproteobacteria</taxon>
        <taxon>Enterobacterales</taxon>
        <taxon>Enterobacteriaceae</taxon>
        <taxon>Shigella</taxon>
    </lineage>
</organism>
<accession>A0A090N923</accession>
<sequence length="326" mass="36855">MENRKHRPTIGRTLNTNILNNTEEISAPVHVFTLNTGRKAKFTEIKVDHDKVDTQTFVVEEVNGREQTALTPDSLKDITRTIRLQQFYPCIGIRTGDLIEILDGSRRRAAALLCKVGLRVLVTDDELTVSEAQHLAKDLQTSLEHNIREIGLRLVRLKEAGMNQKQIAEREGLSAAKVTRALQAASVPKDFVSLFPVQSELTYADYRQLAELSERLRLGDISIDEVVKNISPSIELITADDNLSEDEVKNSIMRLITKEMSSLLDSGVKDKAVVTLLWKFDSKDKFARKRVKGRTFSYEFGRLPLEVQDKLDRMIALVLKDNLNSL</sequence>
<dbReference type="SMART" id="SM00470">
    <property type="entry name" value="ParB"/>
    <property type="match status" value="1"/>
</dbReference>
<dbReference type="PANTHER" id="PTHR38973:SF1">
    <property type="entry name" value="PLASMID PARTITION PROTEIN B"/>
    <property type="match status" value="1"/>
</dbReference>
<dbReference type="Pfam" id="PF08775">
    <property type="entry name" value="ParB"/>
    <property type="match status" value="1"/>
</dbReference>
<dbReference type="EMBL" id="AXUT01000778">
    <property type="protein sequence ID" value="ESU75900.1"/>
    <property type="molecule type" value="Genomic_DNA"/>
</dbReference>
<evidence type="ECO:0000256" key="1">
    <source>
        <dbReference type="ARBA" id="ARBA00006295"/>
    </source>
</evidence>
<dbReference type="InterPro" id="IPR003115">
    <property type="entry name" value="ParB_N"/>
</dbReference>
<keyword evidence="4" id="KW-0614">Plasmid</keyword>
<evidence type="ECO:0000313" key="6">
    <source>
        <dbReference type="Proteomes" id="UP000017944"/>
    </source>
</evidence>
<name>A0A090N923_SHIDY</name>
<evidence type="ECO:0000256" key="2">
    <source>
        <dbReference type="ARBA" id="ARBA00023125"/>
    </source>
</evidence>
<dbReference type="InterPro" id="IPR004437">
    <property type="entry name" value="ParB/RepB/Spo0J"/>
</dbReference>
<comment type="caution">
    <text evidence="4">The sequence shown here is derived from an EMBL/GenBank/DDBJ whole genome shotgun (WGS) entry which is preliminary data.</text>
</comment>
<dbReference type="CDD" id="cd16394">
    <property type="entry name" value="sopB_N"/>
    <property type="match status" value="1"/>
</dbReference>